<evidence type="ECO:0000313" key="9">
    <source>
        <dbReference type="EMBL" id="OOO08700.1"/>
    </source>
</evidence>
<dbReference type="InterPro" id="IPR007219">
    <property type="entry name" value="XnlR_reg_dom"/>
</dbReference>
<dbReference type="EMBL" id="MKZY01000005">
    <property type="protein sequence ID" value="OOO08700.1"/>
    <property type="molecule type" value="Genomic_DNA"/>
</dbReference>
<keyword evidence="1" id="KW-0479">Metal-binding</keyword>
<keyword evidence="3" id="KW-0805">Transcription regulation</keyword>
<comment type="caution">
    <text evidence="9">The sequence shown here is derived from an EMBL/GenBank/DDBJ whole genome shotgun (WGS) entry which is preliminary data.</text>
</comment>
<dbReference type="OrthoDB" id="1405595at2759"/>
<keyword evidence="6" id="KW-0812">Transmembrane</keyword>
<keyword evidence="6" id="KW-0472">Membrane</keyword>
<dbReference type="AlphaFoldDB" id="A0A1S9DI10"/>
<proteinExistence type="predicted"/>
<dbReference type="Gene3D" id="3.40.50.1820">
    <property type="entry name" value="alpha/beta hydrolase"/>
    <property type="match status" value="1"/>
</dbReference>
<accession>A0A1S9DI10</accession>
<evidence type="ECO:0000256" key="4">
    <source>
        <dbReference type="ARBA" id="ARBA00023163"/>
    </source>
</evidence>
<evidence type="ECO:0000313" key="10">
    <source>
        <dbReference type="Proteomes" id="UP000190312"/>
    </source>
</evidence>
<evidence type="ECO:0000256" key="2">
    <source>
        <dbReference type="ARBA" id="ARBA00022833"/>
    </source>
</evidence>
<dbReference type="InterPro" id="IPR013094">
    <property type="entry name" value="AB_hydrolase_3"/>
</dbReference>
<organism evidence="9 10">
    <name type="scientific">Aspergillus oryzae</name>
    <name type="common">Yellow koji mold</name>
    <dbReference type="NCBI Taxonomy" id="5062"/>
    <lineage>
        <taxon>Eukaryota</taxon>
        <taxon>Fungi</taxon>
        <taxon>Dikarya</taxon>
        <taxon>Ascomycota</taxon>
        <taxon>Pezizomycotina</taxon>
        <taxon>Eurotiomycetes</taxon>
        <taxon>Eurotiomycetidae</taxon>
        <taxon>Eurotiales</taxon>
        <taxon>Aspergillaceae</taxon>
        <taxon>Aspergillus</taxon>
        <taxon>Aspergillus subgen. Circumdati</taxon>
    </lineage>
</organism>
<keyword evidence="4" id="KW-0804">Transcription</keyword>
<evidence type="ECO:0000259" key="8">
    <source>
        <dbReference type="Pfam" id="PF07859"/>
    </source>
</evidence>
<dbReference type="VEuPathDB" id="FungiDB:AO090020000252"/>
<evidence type="ECO:0008006" key="11">
    <source>
        <dbReference type="Google" id="ProtNLM"/>
    </source>
</evidence>
<evidence type="ECO:0000259" key="7">
    <source>
        <dbReference type="Pfam" id="PF04082"/>
    </source>
</evidence>
<dbReference type="PANTHER" id="PTHR47660:SF2">
    <property type="entry name" value="TRANSCRIPTION FACTOR WITH C2H2 AND ZN(2)-CYS(6) DNA BINDING DOMAIN (EUROFUNG)"/>
    <property type="match status" value="1"/>
</dbReference>
<dbReference type="Pfam" id="PF07859">
    <property type="entry name" value="Abhydrolase_3"/>
    <property type="match status" value="1"/>
</dbReference>
<dbReference type="Proteomes" id="UP000190312">
    <property type="component" value="Unassembled WGS sequence"/>
</dbReference>
<dbReference type="Pfam" id="PF04082">
    <property type="entry name" value="Fungal_trans"/>
    <property type="match status" value="1"/>
</dbReference>
<evidence type="ECO:0000256" key="3">
    <source>
        <dbReference type="ARBA" id="ARBA00023015"/>
    </source>
</evidence>
<dbReference type="GO" id="GO:0016787">
    <property type="term" value="F:hydrolase activity"/>
    <property type="evidence" value="ECO:0007669"/>
    <property type="project" value="InterPro"/>
</dbReference>
<protein>
    <recommendedName>
        <fullName evidence="11">Alpha/beta hydrolase fold-3 domain-containing protein</fullName>
    </recommendedName>
</protein>
<dbReference type="GO" id="GO:0003677">
    <property type="term" value="F:DNA binding"/>
    <property type="evidence" value="ECO:0007669"/>
    <property type="project" value="InterPro"/>
</dbReference>
<dbReference type="PANTHER" id="PTHR47660">
    <property type="entry name" value="TRANSCRIPTION FACTOR WITH C2H2 AND ZN(2)-CYS(6) DNA BINDING DOMAIN (EUROFUNG)-RELATED-RELATED"/>
    <property type="match status" value="1"/>
</dbReference>
<dbReference type="VEuPathDB" id="FungiDB:AO090020000251"/>
<gene>
    <name evidence="9" type="ORF">OAory_01099960</name>
</gene>
<evidence type="ECO:0000256" key="1">
    <source>
        <dbReference type="ARBA" id="ARBA00022723"/>
    </source>
</evidence>
<keyword evidence="5" id="KW-0539">Nucleus</keyword>
<feature type="transmembrane region" description="Helical" evidence="6">
    <location>
        <begin position="912"/>
        <end position="931"/>
    </location>
</feature>
<dbReference type="CDD" id="cd12148">
    <property type="entry name" value="fungal_TF_MHR"/>
    <property type="match status" value="1"/>
</dbReference>
<dbReference type="GO" id="GO:0006351">
    <property type="term" value="P:DNA-templated transcription"/>
    <property type="evidence" value="ECO:0007669"/>
    <property type="project" value="InterPro"/>
</dbReference>
<dbReference type="SUPFAM" id="SSF53474">
    <property type="entry name" value="alpha/beta-Hydrolases"/>
    <property type="match status" value="1"/>
</dbReference>
<feature type="domain" description="Xylanolytic transcriptional activator regulatory" evidence="7">
    <location>
        <begin position="552"/>
        <end position="753"/>
    </location>
</feature>
<feature type="domain" description="Alpha/beta hydrolase fold-3" evidence="8">
    <location>
        <begin position="38"/>
        <end position="131"/>
    </location>
</feature>
<evidence type="ECO:0000256" key="5">
    <source>
        <dbReference type="ARBA" id="ARBA00023242"/>
    </source>
</evidence>
<sequence>MPSKDYVYKTSGSLEIAATVYYRQDEPRSSKKPIAIGFHAGGFTIGSRFLFNSNEIDALLDFGFVVISADHRLCPHVSLYDGPIEDAKDAFNWARTTLPDLIKKDVNIDIDGDRIVAFGQSSGGTLALHLGSLPNPPRAIAAFYAAAYFSDEIWTQPTPGADMMPPIDKAFAESVYDEAPASMTIVAPRQFIAPGTMPMPNLSVPRDAWMALAFKEGQHLSRCVKDGDFGRVDPATYFSPKFPPTVFLTGTDDTFINPKFSKQAHAQLSGLKVETKLVLAEAGQHGYNFGMEKDDVRFQETVLPGYEFLADHRAPNFDVGDHVSAEPPKVPSGQVAPDGMNYERLYAAECSGPAQYPAPHGFTLPPSPERYSPHGEAEAMVTMNVTLAPDLSADHLIDFESWFSVPADNDCWPDLTCYDQDFSVLDIVGPSVTEGSMQKSWDTQKRNASLPQPNITEVYRRNQVPEIDKDAVEPRHYDPARAEDDAQLIFPDLTVIPREDIEAENLAHVEEVSAEVTSIVFELANDMQLKSNYPQFIELRIPPAPVLNAWVQLYFEHFHPMFPVLHKPTFSTSGSNPFLVLAVAAIGAHFSDIQGAQPCLRAMHELIRRYTSYTCEKLNLRSRELWMTQTILLNQLGLMYSGDRRALELAEIFQAVPVTLARRKRLFTNTLPQERLCRLELPIADKWHVSILDEQRRRAGFAIWLIDAAYDYNFDLCTTMKADELQNCFPQQDGRWDASNAQAWATFGEENISIQNITLGQVINGRTWRYAWSKTGTLGKQTILQYLANVVNGKDHVSPASPSFSPEQNRAALEALETLLEETGDQGYGHSWSDLKASAIHRVMILSALTLYHTPTSHIVPLAIKVIYGKMNDDSWTLTIDRWRSSSCQGRTGVLYASNLFETVRSARCIHFMTPVLLLKAVLVMWLYSIIHDRLRHGRGYQLEIPSVVLDLKSLDTPATKQWIANGSSCIKLPGISNLLSRQGRCKMLEESVVVMRSLRAWGISSMYAQLLERLRLVEDMQPAELATI</sequence>
<keyword evidence="2" id="KW-0862">Zinc</keyword>
<evidence type="ECO:0000256" key="6">
    <source>
        <dbReference type="SAM" id="Phobius"/>
    </source>
</evidence>
<dbReference type="VEuPathDB" id="FungiDB:AO090020000254"/>
<dbReference type="GO" id="GO:0008270">
    <property type="term" value="F:zinc ion binding"/>
    <property type="evidence" value="ECO:0007669"/>
    <property type="project" value="InterPro"/>
</dbReference>
<reference evidence="9 10" key="1">
    <citation type="submission" date="2016-10" db="EMBL/GenBank/DDBJ databases">
        <title>Genome sequencing of Aspergillus oryzae BCC7051.</title>
        <authorList>
            <person name="Thammarongtham C."/>
            <person name="Vorapreeda T."/>
            <person name="Nookaew I."/>
            <person name="Srisuk T."/>
            <person name="Land M."/>
            <person name="Jeennor S."/>
            <person name="Laoteng K."/>
        </authorList>
    </citation>
    <scope>NUCLEOTIDE SEQUENCE [LARGE SCALE GENOMIC DNA]</scope>
    <source>
        <strain evidence="9 10">BCC7051</strain>
    </source>
</reference>
<dbReference type="eggNOG" id="ENOG502S2QN">
    <property type="taxonomic scope" value="Eukaryota"/>
</dbReference>
<name>A0A1S9DI10_ASPOZ</name>
<keyword evidence="6" id="KW-1133">Transmembrane helix</keyword>
<dbReference type="InterPro" id="IPR029058">
    <property type="entry name" value="AB_hydrolase_fold"/>
</dbReference>